<feature type="transmembrane region" description="Helical" evidence="6">
    <location>
        <begin position="334"/>
        <end position="356"/>
    </location>
</feature>
<feature type="transmembrane region" description="Helical" evidence="6">
    <location>
        <begin position="12"/>
        <end position="30"/>
    </location>
</feature>
<feature type="transmembrane region" description="Helical" evidence="6">
    <location>
        <begin position="149"/>
        <end position="173"/>
    </location>
</feature>
<dbReference type="AlphaFoldDB" id="A0A235B6W7"/>
<dbReference type="RefSeq" id="WP_094264075.1">
    <property type="nucleotide sequence ID" value="NZ_NOWF01000004.1"/>
</dbReference>
<dbReference type="PANTHER" id="PTHR30250:SF11">
    <property type="entry name" value="O-ANTIGEN TRANSPORTER-RELATED"/>
    <property type="match status" value="1"/>
</dbReference>
<feature type="transmembrane region" description="Helical" evidence="6">
    <location>
        <begin position="50"/>
        <end position="72"/>
    </location>
</feature>
<evidence type="ECO:0000256" key="6">
    <source>
        <dbReference type="SAM" id="Phobius"/>
    </source>
</evidence>
<evidence type="ECO:0000256" key="4">
    <source>
        <dbReference type="ARBA" id="ARBA00022989"/>
    </source>
</evidence>
<dbReference type="GO" id="GO:0005886">
    <property type="term" value="C:plasma membrane"/>
    <property type="evidence" value="ECO:0007669"/>
    <property type="project" value="UniProtKB-SubCell"/>
</dbReference>
<keyword evidence="3 6" id="KW-0812">Transmembrane</keyword>
<evidence type="ECO:0000256" key="5">
    <source>
        <dbReference type="ARBA" id="ARBA00023136"/>
    </source>
</evidence>
<keyword evidence="2" id="KW-1003">Cell membrane</keyword>
<dbReference type="InterPro" id="IPR050833">
    <property type="entry name" value="Poly_Biosynth_Transport"/>
</dbReference>
<comment type="caution">
    <text evidence="7">The sequence shown here is derived from an EMBL/GenBank/DDBJ whole genome shotgun (WGS) entry which is preliminary data.</text>
</comment>
<feature type="transmembrane region" description="Helical" evidence="6">
    <location>
        <begin position="179"/>
        <end position="199"/>
    </location>
</feature>
<dbReference type="EMBL" id="NOWF01000004">
    <property type="protein sequence ID" value="OYD08040.1"/>
    <property type="molecule type" value="Genomic_DNA"/>
</dbReference>
<evidence type="ECO:0000256" key="3">
    <source>
        <dbReference type="ARBA" id="ARBA00022692"/>
    </source>
</evidence>
<feature type="transmembrane region" description="Helical" evidence="6">
    <location>
        <begin position="294"/>
        <end position="314"/>
    </location>
</feature>
<dbReference type="Pfam" id="PF13440">
    <property type="entry name" value="Polysacc_synt_3"/>
    <property type="match status" value="1"/>
</dbReference>
<reference evidence="7 8" key="1">
    <citation type="submission" date="2017-07" db="EMBL/GenBank/DDBJ databases">
        <title>The genome sequence of Paludifilum halophilum highlights mechanisms for microbial adaptation to high salt environemnts.</title>
        <authorList>
            <person name="Belbahri L."/>
        </authorList>
    </citation>
    <scope>NUCLEOTIDE SEQUENCE [LARGE SCALE GENOMIC DNA]</scope>
    <source>
        <strain evidence="7 8">DSM 102817</strain>
    </source>
</reference>
<dbReference type="PANTHER" id="PTHR30250">
    <property type="entry name" value="PST FAMILY PREDICTED COLANIC ACID TRANSPORTER"/>
    <property type="match status" value="1"/>
</dbReference>
<evidence type="ECO:0000256" key="2">
    <source>
        <dbReference type="ARBA" id="ARBA00022475"/>
    </source>
</evidence>
<name>A0A235B6W7_9BACL</name>
<keyword evidence="4 6" id="KW-1133">Transmembrane helix</keyword>
<feature type="transmembrane region" description="Helical" evidence="6">
    <location>
        <begin position="388"/>
        <end position="406"/>
    </location>
</feature>
<comment type="subcellular location">
    <subcellularLocation>
        <location evidence="1">Cell membrane</location>
        <topology evidence="1">Multi-pass membrane protein</topology>
    </subcellularLocation>
</comment>
<feature type="transmembrane region" description="Helical" evidence="6">
    <location>
        <begin position="220"/>
        <end position="238"/>
    </location>
</feature>
<keyword evidence="5 6" id="KW-0472">Membrane</keyword>
<organism evidence="7 8">
    <name type="scientific">Paludifilum halophilum</name>
    <dbReference type="NCBI Taxonomy" id="1642702"/>
    <lineage>
        <taxon>Bacteria</taxon>
        <taxon>Bacillati</taxon>
        <taxon>Bacillota</taxon>
        <taxon>Bacilli</taxon>
        <taxon>Bacillales</taxon>
        <taxon>Thermoactinomycetaceae</taxon>
        <taxon>Paludifilum</taxon>
    </lineage>
</organism>
<proteinExistence type="predicted"/>
<protein>
    <recommendedName>
        <fullName evidence="9">Polysaccharide biosynthesis protein C-terminal domain-containing protein</fullName>
    </recommendedName>
</protein>
<feature type="transmembrane region" description="Helical" evidence="6">
    <location>
        <begin position="363"/>
        <end position="382"/>
    </location>
</feature>
<feature type="transmembrane region" description="Helical" evidence="6">
    <location>
        <begin position="422"/>
        <end position="441"/>
    </location>
</feature>
<gene>
    <name evidence="7" type="ORF">CHM34_07965</name>
</gene>
<evidence type="ECO:0000256" key="1">
    <source>
        <dbReference type="ARBA" id="ARBA00004651"/>
    </source>
</evidence>
<accession>A0A235B6W7</accession>
<evidence type="ECO:0000313" key="7">
    <source>
        <dbReference type="EMBL" id="OYD08040.1"/>
    </source>
</evidence>
<feature type="transmembrane region" description="Helical" evidence="6">
    <location>
        <begin position="250"/>
        <end position="273"/>
    </location>
</feature>
<dbReference type="Proteomes" id="UP000215459">
    <property type="component" value="Unassembled WGS sequence"/>
</dbReference>
<feature type="transmembrane region" description="Helical" evidence="6">
    <location>
        <begin position="119"/>
        <end position="137"/>
    </location>
</feature>
<keyword evidence="8" id="KW-1185">Reference proteome</keyword>
<sequence>MLAKIKQLFSDSTAFAIALMGNKIISFLLVPVYTRQLAPSEFGDWDLTNTIAMVLTYFCILGTDTAFAFYFFEAKDDKDRQGYFTAAVFFPALISLIFLLVIFAISPTTAGWLYEDPSGYPHLLTLAVLVIVFNVIIQQTLAYARYDRRVWTFNIGSMSFVIGSSLASVYFVVVEQMGVVGIFYGQILAQSIVAAVLLWHFRDKFTRSVQQKHLRDLLSYGLPLLPALIAFWVMNAVSRPLIYHLVSSEAAGVFGLAIRFASIIALLTTAFQLAWRPFSVSIKDREDAKLIYSLLGRAFLVVATFCILFLTFFIEPIIRIVAGKPEYFGAYPYVWMLATGTILNTMHLLVGVGLMIQKKTKEVSKTFLVAAVLYLAGNFALIPLMGPWGTAAMNVVTYLYAVLSIYRKGQKVYPVDFRFRSMLIYFGVYVTVLSGITYAQVNEWTGLWIYYLVAVLFMVAAVFLTGLFNMESISYLRSRLPSIVRKR</sequence>
<feature type="transmembrane region" description="Helical" evidence="6">
    <location>
        <begin position="447"/>
        <end position="470"/>
    </location>
</feature>
<evidence type="ECO:0000313" key="8">
    <source>
        <dbReference type="Proteomes" id="UP000215459"/>
    </source>
</evidence>
<evidence type="ECO:0008006" key="9">
    <source>
        <dbReference type="Google" id="ProtNLM"/>
    </source>
</evidence>
<dbReference type="OrthoDB" id="3249502at2"/>
<feature type="transmembrane region" description="Helical" evidence="6">
    <location>
        <begin position="84"/>
        <end position="107"/>
    </location>
</feature>